<keyword evidence="1 2" id="KW-0238">DNA-binding</keyword>
<dbReference type="Pfam" id="PF00440">
    <property type="entry name" value="TetR_N"/>
    <property type="match status" value="1"/>
</dbReference>
<protein>
    <submittedName>
        <fullName evidence="5">TetR family transcriptional regulator</fullName>
    </submittedName>
</protein>
<dbReference type="EMBL" id="CP122566">
    <property type="protein sequence ID" value="WGH92807.1"/>
    <property type="molecule type" value="Genomic_DNA"/>
</dbReference>
<evidence type="ECO:0000256" key="2">
    <source>
        <dbReference type="PROSITE-ProRule" id="PRU00335"/>
    </source>
</evidence>
<evidence type="ECO:0000256" key="3">
    <source>
        <dbReference type="SAM" id="MobiDB-lite"/>
    </source>
</evidence>
<sequence length="216" mass="23409">MVSRKTSAPIVVDDLIRCGLEILRTHGLADVSMRRVATTLGVRPSALYWHVKDKQSLLALMADEILAGMKIRNTDSLSHRALTLYQGLLATRDAAELVSSVIALGTGGNRLRRSLRQAREMDQEPDPELLTDTLVSLILGAAVVSQQRLQAEQLGLTTADTVPERNQVRSDFAQMLKVVIPSSASGAEGLRVGAPQPHGDQHGQHHLGEVTGQEDQ</sequence>
<feature type="region of interest" description="Disordered" evidence="3">
    <location>
        <begin position="187"/>
        <end position="216"/>
    </location>
</feature>
<evidence type="ECO:0000256" key="1">
    <source>
        <dbReference type="ARBA" id="ARBA00023125"/>
    </source>
</evidence>
<organism evidence="5 6">
    <name type="scientific">Auritidibacter ignavus</name>
    <dbReference type="NCBI Taxonomy" id="678932"/>
    <lineage>
        <taxon>Bacteria</taxon>
        <taxon>Bacillati</taxon>
        <taxon>Actinomycetota</taxon>
        <taxon>Actinomycetes</taxon>
        <taxon>Micrococcales</taxon>
        <taxon>Micrococcaceae</taxon>
        <taxon>Auritidibacter</taxon>
    </lineage>
</organism>
<evidence type="ECO:0000313" key="6">
    <source>
        <dbReference type="Proteomes" id="UP001224674"/>
    </source>
</evidence>
<reference evidence="5 6" key="1">
    <citation type="submission" date="2023-03" db="EMBL/GenBank/DDBJ databases">
        <title>Complete genome sequences of several Auritidibacter ignavus strains isolated from ear infections.</title>
        <authorList>
            <person name="Baehr T."/>
            <person name="Baumhoegger A.M."/>
        </authorList>
    </citation>
    <scope>NUCLEOTIDE SEQUENCE [LARGE SCALE GENOMIC DNA]</scope>
    <source>
        <strain evidence="5 6">BABAE-6</strain>
    </source>
</reference>
<name>A0AAJ6AIU4_9MICC</name>
<feature type="DNA-binding region" description="H-T-H motif" evidence="2">
    <location>
        <begin position="32"/>
        <end position="51"/>
    </location>
</feature>
<feature type="domain" description="HTH tetR-type" evidence="4">
    <location>
        <begin position="9"/>
        <end position="69"/>
    </location>
</feature>
<dbReference type="SUPFAM" id="SSF46689">
    <property type="entry name" value="Homeodomain-like"/>
    <property type="match status" value="1"/>
</dbReference>
<dbReference type="GO" id="GO:0003677">
    <property type="term" value="F:DNA binding"/>
    <property type="evidence" value="ECO:0007669"/>
    <property type="project" value="UniProtKB-UniRule"/>
</dbReference>
<feature type="compositionally biased region" description="Basic and acidic residues" evidence="3">
    <location>
        <begin position="199"/>
        <end position="208"/>
    </location>
</feature>
<dbReference type="InterPro" id="IPR001647">
    <property type="entry name" value="HTH_TetR"/>
</dbReference>
<dbReference type="InterPro" id="IPR009057">
    <property type="entry name" value="Homeodomain-like_sf"/>
</dbReference>
<dbReference type="Proteomes" id="UP001224674">
    <property type="component" value="Chromosome"/>
</dbReference>
<evidence type="ECO:0000259" key="4">
    <source>
        <dbReference type="PROSITE" id="PS50977"/>
    </source>
</evidence>
<evidence type="ECO:0000313" key="5">
    <source>
        <dbReference type="EMBL" id="WGH92807.1"/>
    </source>
</evidence>
<proteinExistence type="predicted"/>
<keyword evidence="6" id="KW-1185">Reference proteome</keyword>
<dbReference type="Gene3D" id="1.10.357.10">
    <property type="entry name" value="Tetracycline Repressor, domain 2"/>
    <property type="match status" value="1"/>
</dbReference>
<accession>A0AAJ6AIU4</accession>
<dbReference type="AlphaFoldDB" id="A0AAJ6AIU4"/>
<gene>
    <name evidence="5" type="ORF">QDX21_10975</name>
</gene>
<dbReference type="PROSITE" id="PS50977">
    <property type="entry name" value="HTH_TETR_2"/>
    <property type="match status" value="1"/>
</dbReference>
<dbReference type="RefSeq" id="WP_122549437.1">
    <property type="nucleotide sequence ID" value="NZ_CP122566.1"/>
</dbReference>